<dbReference type="AlphaFoldDB" id="A0A914RE29"/>
<sequence>MSVLLKSAMAAARVTPMVVTVGLKVVIDISCGRVEEFFSARILTYIPRRRPDLDLGEGQKSYCIGNLKSPYGTISLELRYRTKMEIERSLKQHPEGKENECPKQLHSCEKEKTVEGIIAP</sequence>
<protein>
    <submittedName>
        <fullName evidence="2">Uncharacterized protein</fullName>
    </submittedName>
</protein>
<proteinExistence type="predicted"/>
<evidence type="ECO:0000313" key="2">
    <source>
        <dbReference type="WBParaSite" id="PEQ_0000299601-mRNA-1"/>
    </source>
</evidence>
<reference evidence="2" key="1">
    <citation type="submission" date="2022-11" db="UniProtKB">
        <authorList>
            <consortium name="WormBaseParasite"/>
        </authorList>
    </citation>
    <scope>IDENTIFICATION</scope>
</reference>
<keyword evidence="1" id="KW-1185">Reference proteome</keyword>
<accession>A0A914RE29</accession>
<evidence type="ECO:0000313" key="1">
    <source>
        <dbReference type="Proteomes" id="UP000887564"/>
    </source>
</evidence>
<dbReference type="Proteomes" id="UP000887564">
    <property type="component" value="Unplaced"/>
</dbReference>
<name>A0A914RE29_PAREQ</name>
<dbReference type="WBParaSite" id="PEQ_0000299601-mRNA-1">
    <property type="protein sequence ID" value="PEQ_0000299601-mRNA-1"/>
    <property type="gene ID" value="PEQ_0000299601"/>
</dbReference>
<organism evidence="1 2">
    <name type="scientific">Parascaris equorum</name>
    <name type="common">Equine roundworm</name>
    <dbReference type="NCBI Taxonomy" id="6256"/>
    <lineage>
        <taxon>Eukaryota</taxon>
        <taxon>Metazoa</taxon>
        <taxon>Ecdysozoa</taxon>
        <taxon>Nematoda</taxon>
        <taxon>Chromadorea</taxon>
        <taxon>Rhabditida</taxon>
        <taxon>Spirurina</taxon>
        <taxon>Ascaridomorpha</taxon>
        <taxon>Ascaridoidea</taxon>
        <taxon>Ascarididae</taxon>
        <taxon>Parascaris</taxon>
    </lineage>
</organism>
<dbReference type="Gene3D" id="3.30.900.10">
    <property type="entry name" value="HORMA domain"/>
    <property type="match status" value="1"/>
</dbReference>
<dbReference type="InterPro" id="IPR036570">
    <property type="entry name" value="HORMA_dom_sf"/>
</dbReference>